<evidence type="ECO:0000313" key="3">
    <source>
        <dbReference type="Proteomes" id="UP001283361"/>
    </source>
</evidence>
<comment type="caution">
    <text evidence="2">The sequence shown here is derived from an EMBL/GenBank/DDBJ whole genome shotgun (WGS) entry which is preliminary data.</text>
</comment>
<evidence type="ECO:0000256" key="1">
    <source>
        <dbReference type="SAM" id="MobiDB-lite"/>
    </source>
</evidence>
<organism evidence="2 3">
    <name type="scientific">Elysia crispata</name>
    <name type="common">lettuce slug</name>
    <dbReference type="NCBI Taxonomy" id="231223"/>
    <lineage>
        <taxon>Eukaryota</taxon>
        <taxon>Metazoa</taxon>
        <taxon>Spiralia</taxon>
        <taxon>Lophotrochozoa</taxon>
        <taxon>Mollusca</taxon>
        <taxon>Gastropoda</taxon>
        <taxon>Heterobranchia</taxon>
        <taxon>Euthyneura</taxon>
        <taxon>Panpulmonata</taxon>
        <taxon>Sacoglossa</taxon>
        <taxon>Placobranchoidea</taxon>
        <taxon>Plakobranchidae</taxon>
        <taxon>Elysia</taxon>
    </lineage>
</organism>
<feature type="region of interest" description="Disordered" evidence="1">
    <location>
        <begin position="97"/>
        <end position="139"/>
    </location>
</feature>
<evidence type="ECO:0000313" key="2">
    <source>
        <dbReference type="EMBL" id="KAK3751584.1"/>
    </source>
</evidence>
<dbReference type="EMBL" id="JAWDGP010005812">
    <property type="protein sequence ID" value="KAK3751584.1"/>
    <property type="molecule type" value="Genomic_DNA"/>
</dbReference>
<dbReference type="AlphaFoldDB" id="A0AAE0YN53"/>
<name>A0AAE0YN53_9GAST</name>
<reference evidence="2" key="1">
    <citation type="journal article" date="2023" name="G3 (Bethesda)">
        <title>A reference genome for the long-term kleptoplast-retaining sea slug Elysia crispata morphotype clarki.</title>
        <authorList>
            <person name="Eastman K.E."/>
            <person name="Pendleton A.L."/>
            <person name="Shaikh M.A."/>
            <person name="Suttiyut T."/>
            <person name="Ogas R."/>
            <person name="Tomko P."/>
            <person name="Gavelis G."/>
            <person name="Widhalm J.R."/>
            <person name="Wisecaver J.H."/>
        </authorList>
    </citation>
    <scope>NUCLEOTIDE SEQUENCE</scope>
    <source>
        <strain evidence="2">ECLA1</strain>
    </source>
</reference>
<gene>
    <name evidence="2" type="ORF">RRG08_012647</name>
</gene>
<dbReference type="Proteomes" id="UP001283361">
    <property type="component" value="Unassembled WGS sequence"/>
</dbReference>
<sequence>MFLLTSTTPPRLSFTPNTNSSSGFQVFRLYLAHDRAHKAFSSTLSISFSFATFSRIRFSYRDMETPCHSDNSARGKRFSLLMGFDYTVGLRQDMSTEQGIKGRRKEGNPSWQQLMASKGKRKRANQTPQSQLLGESFHPEPGDNVPELYLLIHRDWIRKDIHYRRVKKGQLLLTLQLSGPEVFPATTSAKSGRLRRHFWVPYGGETFCLDLERIWGQFKGEAILSACKLGLPTIEQAVVGVLCDPLLLVATSGNNESWTSGPLLSSLTCVEFDPGKAEN</sequence>
<proteinExistence type="predicted"/>
<accession>A0AAE0YN53</accession>
<protein>
    <submittedName>
        <fullName evidence="2">Uncharacterized protein</fullName>
    </submittedName>
</protein>
<keyword evidence="3" id="KW-1185">Reference proteome</keyword>